<name>A0A9X3J4Z9_9BACT</name>
<sequence length="364" mass="40684">MKKFLFLILSIALFACSQQKGYKIEVTLEGADDQIVLEQRSAGEWVTVDTASVVNGKAVLEGEVSMPDVYYISVAGQRSKAIIFVENSKMKMTGKADSIYMAEITGSKTHDEYKLVDQKIRDISEEYMALYQEARTAGTAGDTAKTNTLMAKVDELYQSTNTIQEDFIKKNKASYVSPYFLSRIQYEKEVDELESLVNGLDPKLNEVQSIIDIKDKIQKLKKVAVGQMAPDFSQNDANGNAIKFSDIYSQNELTLIDFWASWCGPCRQENPNVVAVFNQYKDQGFTVFGVSLDKDRDAWLKAIEDDKLTWSHVSDMAYWNNEAAKLYAVSGIPHSILVDKTGKIVAKNKRGAELGEAVASFLSK</sequence>
<dbReference type="EMBL" id="JAPOHD010000003">
    <property type="protein sequence ID" value="MCY1718936.1"/>
    <property type="molecule type" value="Genomic_DNA"/>
</dbReference>
<dbReference type="PROSITE" id="PS51257">
    <property type="entry name" value="PROKAR_LIPOPROTEIN"/>
    <property type="match status" value="1"/>
</dbReference>
<dbReference type="GO" id="GO:0030313">
    <property type="term" value="C:cell envelope"/>
    <property type="evidence" value="ECO:0007669"/>
    <property type="project" value="UniProtKB-SubCell"/>
</dbReference>
<reference evidence="6" key="1">
    <citation type="submission" date="2022-11" db="EMBL/GenBank/DDBJ databases">
        <title>Marilongibacter aestuarii gen. nov., sp. nov., isolated from tidal flat sediment.</title>
        <authorList>
            <person name="Jiayan W."/>
        </authorList>
    </citation>
    <scope>NUCLEOTIDE SEQUENCE</scope>
    <source>
        <strain evidence="6">Z1-6</strain>
    </source>
</reference>
<comment type="subcellular location">
    <subcellularLocation>
        <location evidence="1">Cell envelope</location>
    </subcellularLocation>
</comment>
<dbReference type="SUPFAM" id="SSF52833">
    <property type="entry name" value="Thioredoxin-like"/>
    <property type="match status" value="1"/>
</dbReference>
<dbReference type="GO" id="GO:0016491">
    <property type="term" value="F:oxidoreductase activity"/>
    <property type="evidence" value="ECO:0007669"/>
    <property type="project" value="InterPro"/>
</dbReference>
<dbReference type="Pfam" id="PF00578">
    <property type="entry name" value="AhpC-TSA"/>
    <property type="match status" value="1"/>
</dbReference>
<evidence type="ECO:0000256" key="4">
    <source>
        <dbReference type="ARBA" id="ARBA00023284"/>
    </source>
</evidence>
<accession>A0A9X3J4Z9</accession>
<keyword evidence="7" id="KW-1185">Reference proteome</keyword>
<dbReference type="InterPro" id="IPR000866">
    <property type="entry name" value="AhpC/TSA"/>
</dbReference>
<evidence type="ECO:0000256" key="3">
    <source>
        <dbReference type="ARBA" id="ARBA00023157"/>
    </source>
</evidence>
<gene>
    <name evidence="6" type="ORF">OU798_01195</name>
</gene>
<dbReference type="InterPro" id="IPR025380">
    <property type="entry name" value="DUF4369"/>
</dbReference>
<evidence type="ECO:0000259" key="5">
    <source>
        <dbReference type="PROSITE" id="PS51352"/>
    </source>
</evidence>
<comment type="caution">
    <text evidence="6">The sequence shown here is derived from an EMBL/GenBank/DDBJ whole genome shotgun (WGS) entry which is preliminary data.</text>
</comment>
<dbReference type="Proteomes" id="UP001145087">
    <property type="component" value="Unassembled WGS sequence"/>
</dbReference>
<organism evidence="6 7">
    <name type="scientific">Draconibacterium aestuarii</name>
    <dbReference type="NCBI Taxonomy" id="2998507"/>
    <lineage>
        <taxon>Bacteria</taxon>
        <taxon>Pseudomonadati</taxon>
        <taxon>Bacteroidota</taxon>
        <taxon>Bacteroidia</taxon>
        <taxon>Marinilabiliales</taxon>
        <taxon>Prolixibacteraceae</taxon>
        <taxon>Draconibacterium</taxon>
    </lineage>
</organism>
<evidence type="ECO:0000256" key="1">
    <source>
        <dbReference type="ARBA" id="ARBA00004196"/>
    </source>
</evidence>
<keyword evidence="3" id="KW-1015">Disulfide bond</keyword>
<dbReference type="InterPro" id="IPR050553">
    <property type="entry name" value="Thioredoxin_ResA/DsbE_sf"/>
</dbReference>
<feature type="domain" description="Thioredoxin" evidence="5">
    <location>
        <begin position="223"/>
        <end position="364"/>
    </location>
</feature>
<dbReference type="GO" id="GO:0017004">
    <property type="term" value="P:cytochrome complex assembly"/>
    <property type="evidence" value="ECO:0007669"/>
    <property type="project" value="UniProtKB-KW"/>
</dbReference>
<dbReference type="PANTHER" id="PTHR42852">
    <property type="entry name" value="THIOL:DISULFIDE INTERCHANGE PROTEIN DSBE"/>
    <property type="match status" value="1"/>
</dbReference>
<dbReference type="Gene3D" id="3.40.30.10">
    <property type="entry name" value="Glutaredoxin"/>
    <property type="match status" value="1"/>
</dbReference>
<dbReference type="InterPro" id="IPR013766">
    <property type="entry name" value="Thioredoxin_domain"/>
</dbReference>
<keyword evidence="4" id="KW-0676">Redox-active center</keyword>
<dbReference type="RefSeq" id="WP_343331275.1">
    <property type="nucleotide sequence ID" value="NZ_JAPOHD010000003.1"/>
</dbReference>
<proteinExistence type="predicted"/>
<dbReference type="Pfam" id="PF14289">
    <property type="entry name" value="DUF4369"/>
    <property type="match status" value="1"/>
</dbReference>
<protein>
    <submittedName>
        <fullName evidence="6">TlpA disulfide reductase family protein</fullName>
    </submittedName>
</protein>
<dbReference type="PROSITE" id="PS00194">
    <property type="entry name" value="THIOREDOXIN_1"/>
    <property type="match status" value="1"/>
</dbReference>
<evidence type="ECO:0000313" key="7">
    <source>
        <dbReference type="Proteomes" id="UP001145087"/>
    </source>
</evidence>
<dbReference type="GO" id="GO:0016209">
    <property type="term" value="F:antioxidant activity"/>
    <property type="evidence" value="ECO:0007669"/>
    <property type="project" value="InterPro"/>
</dbReference>
<evidence type="ECO:0000256" key="2">
    <source>
        <dbReference type="ARBA" id="ARBA00022748"/>
    </source>
</evidence>
<dbReference type="InterPro" id="IPR017937">
    <property type="entry name" value="Thioredoxin_CS"/>
</dbReference>
<dbReference type="PANTHER" id="PTHR42852:SF6">
    <property type="entry name" value="THIOL:DISULFIDE INTERCHANGE PROTEIN DSBE"/>
    <property type="match status" value="1"/>
</dbReference>
<dbReference type="InterPro" id="IPR036249">
    <property type="entry name" value="Thioredoxin-like_sf"/>
</dbReference>
<dbReference type="PROSITE" id="PS51352">
    <property type="entry name" value="THIOREDOXIN_2"/>
    <property type="match status" value="1"/>
</dbReference>
<keyword evidence="2" id="KW-0201">Cytochrome c-type biogenesis</keyword>
<evidence type="ECO:0000313" key="6">
    <source>
        <dbReference type="EMBL" id="MCY1718936.1"/>
    </source>
</evidence>
<dbReference type="AlphaFoldDB" id="A0A9X3J4Z9"/>
<dbReference type="CDD" id="cd02966">
    <property type="entry name" value="TlpA_like_family"/>
    <property type="match status" value="1"/>
</dbReference>